<evidence type="ECO:0000256" key="3">
    <source>
        <dbReference type="ARBA" id="ARBA00022692"/>
    </source>
</evidence>
<dbReference type="InterPro" id="IPR038213">
    <property type="entry name" value="IFI6/IFI27-like_sf"/>
</dbReference>
<organism evidence="6 7">
    <name type="scientific">Massarina eburnea CBS 473.64</name>
    <dbReference type="NCBI Taxonomy" id="1395130"/>
    <lineage>
        <taxon>Eukaryota</taxon>
        <taxon>Fungi</taxon>
        <taxon>Dikarya</taxon>
        <taxon>Ascomycota</taxon>
        <taxon>Pezizomycotina</taxon>
        <taxon>Dothideomycetes</taxon>
        <taxon>Pleosporomycetidae</taxon>
        <taxon>Pleosporales</taxon>
        <taxon>Massarineae</taxon>
        <taxon>Massarinaceae</taxon>
        <taxon>Massarina</taxon>
    </lineage>
</organism>
<protein>
    <submittedName>
        <fullName evidence="6">Uncharacterized protein</fullName>
    </submittedName>
</protein>
<sequence>MGFLDDAFKTLDDIGQEIGQHAGYAASDISRVLGSAGQKINKHISPSTFKALEKFGEDASRHVGATADDIWKALLGAGEEFGKHTGPVIGDVGKAFDGFGREVGKHIFSAAKEAEKVDWENLPVDIKGWIERHPEQTMMIIAGIAATPVAVASVPALLAAFGFTAEGIAAGSIAAGIQSSIGNVAAGSIFATLMSAGQAGAGLGAIQGIVGAITGLTAAGVNIPGFIDVTNEDPKADRDKGKVEK</sequence>
<gene>
    <name evidence="6" type="ORF">P280DRAFT_470741</name>
</gene>
<evidence type="ECO:0000256" key="4">
    <source>
        <dbReference type="ARBA" id="ARBA00022989"/>
    </source>
</evidence>
<dbReference type="AlphaFoldDB" id="A0A6A6RX97"/>
<comment type="similarity">
    <text evidence="2">Belongs to the IFI6/IFI27 family.</text>
</comment>
<dbReference type="EMBL" id="MU006787">
    <property type="protein sequence ID" value="KAF2639371.1"/>
    <property type="molecule type" value="Genomic_DNA"/>
</dbReference>
<dbReference type="PANTHER" id="PTHR16932:SF18">
    <property type="entry name" value="INTERFERON, ALPHA-INDUCIBLE PROTEIN 27-LIKE 2"/>
    <property type="match status" value="1"/>
</dbReference>
<evidence type="ECO:0000256" key="1">
    <source>
        <dbReference type="ARBA" id="ARBA00004141"/>
    </source>
</evidence>
<dbReference type="Pfam" id="PF06140">
    <property type="entry name" value="Ifi-6-16"/>
    <property type="match status" value="1"/>
</dbReference>
<accession>A0A6A6RX97</accession>
<dbReference type="InterPro" id="IPR009311">
    <property type="entry name" value="IFI6/IFI27-like"/>
</dbReference>
<comment type="subcellular location">
    <subcellularLocation>
        <location evidence="1">Membrane</location>
        <topology evidence="1">Multi-pass membrane protein</topology>
    </subcellularLocation>
</comment>
<dbReference type="OrthoDB" id="3794528at2759"/>
<keyword evidence="4" id="KW-1133">Transmembrane helix</keyword>
<dbReference type="GO" id="GO:0016020">
    <property type="term" value="C:membrane"/>
    <property type="evidence" value="ECO:0007669"/>
    <property type="project" value="UniProtKB-SubCell"/>
</dbReference>
<dbReference type="Proteomes" id="UP000799753">
    <property type="component" value="Unassembled WGS sequence"/>
</dbReference>
<dbReference type="Gene3D" id="6.10.110.10">
    <property type="match status" value="1"/>
</dbReference>
<keyword evidence="3" id="KW-0812">Transmembrane</keyword>
<dbReference type="PANTHER" id="PTHR16932">
    <property type="entry name" value="INTERFERON ALPHA-INDUCIBLE PROTEIN 27"/>
    <property type="match status" value="1"/>
</dbReference>
<keyword evidence="5" id="KW-0472">Membrane</keyword>
<proteinExistence type="inferred from homology"/>
<keyword evidence="7" id="KW-1185">Reference proteome</keyword>
<evidence type="ECO:0000256" key="5">
    <source>
        <dbReference type="ARBA" id="ARBA00023136"/>
    </source>
</evidence>
<reference evidence="6" key="1">
    <citation type="journal article" date="2020" name="Stud. Mycol.">
        <title>101 Dothideomycetes genomes: a test case for predicting lifestyles and emergence of pathogens.</title>
        <authorList>
            <person name="Haridas S."/>
            <person name="Albert R."/>
            <person name="Binder M."/>
            <person name="Bloem J."/>
            <person name="Labutti K."/>
            <person name="Salamov A."/>
            <person name="Andreopoulos B."/>
            <person name="Baker S."/>
            <person name="Barry K."/>
            <person name="Bills G."/>
            <person name="Bluhm B."/>
            <person name="Cannon C."/>
            <person name="Castanera R."/>
            <person name="Culley D."/>
            <person name="Daum C."/>
            <person name="Ezra D."/>
            <person name="Gonzalez J."/>
            <person name="Henrissat B."/>
            <person name="Kuo A."/>
            <person name="Liang C."/>
            <person name="Lipzen A."/>
            <person name="Lutzoni F."/>
            <person name="Magnuson J."/>
            <person name="Mondo S."/>
            <person name="Nolan M."/>
            <person name="Ohm R."/>
            <person name="Pangilinan J."/>
            <person name="Park H.-J."/>
            <person name="Ramirez L."/>
            <person name="Alfaro M."/>
            <person name="Sun H."/>
            <person name="Tritt A."/>
            <person name="Yoshinaga Y."/>
            <person name="Zwiers L.-H."/>
            <person name="Turgeon B."/>
            <person name="Goodwin S."/>
            <person name="Spatafora J."/>
            <person name="Crous P."/>
            <person name="Grigoriev I."/>
        </authorList>
    </citation>
    <scope>NUCLEOTIDE SEQUENCE</scope>
    <source>
        <strain evidence="6">CBS 473.64</strain>
    </source>
</reference>
<evidence type="ECO:0000313" key="6">
    <source>
        <dbReference type="EMBL" id="KAF2639371.1"/>
    </source>
</evidence>
<evidence type="ECO:0000256" key="2">
    <source>
        <dbReference type="ARBA" id="ARBA00007262"/>
    </source>
</evidence>
<name>A0A6A6RX97_9PLEO</name>
<evidence type="ECO:0000313" key="7">
    <source>
        <dbReference type="Proteomes" id="UP000799753"/>
    </source>
</evidence>